<reference evidence="1 2" key="1">
    <citation type="submission" date="2018-12" db="EMBL/GenBank/DDBJ databases">
        <title>Draft Genome Sequence of Chryseobacterium arthrosphaerae strain ED882-96 Isolated from the Blood of a Patient with Liver Cirrhosis in Taiwan.</title>
        <authorList>
            <person name="Lin J.-N."/>
            <person name="Lai C.-H."/>
            <person name="Yang C.-H."/>
            <person name="Huang Y.-H."/>
        </authorList>
    </citation>
    <scope>NUCLEOTIDE SEQUENCE [LARGE SCALE GENOMIC DNA]</scope>
    <source>
        <strain evidence="1 2">ED882-96</strain>
        <plasmid evidence="1 2">unnamed</plasmid>
    </source>
</reference>
<proteinExistence type="predicted"/>
<gene>
    <name evidence="1" type="ORF">EJ377_13100</name>
</gene>
<sequence>MQIHNASKFATTKYSLCALMPSLPVFWLRRYLQLTAKQLSMILSIKKFFTGLFLLMCAGTLVQAQISPPGLGDANTAFWSAFGVKRQLDSLGKKQALSYIAIGRKSSPDNNALFSRQAIFVLNHEVYHSFAPHQQYSYAISYRRQPQYESEAPYDKENTDQEFRIYGRYAYTFDLGEKLKLKNTVRQEFRKFFDADFHKVEEDFQLRTRIKSQLTYNLSPKNNQKLAISAEALFSISHLNEPAPEWENFGYREMRIAAYYMFTIPNSPFTVDIGYMDDLIRGSRSIHHGGVHYLAADLIWNIPYKKKTTTGQNYPD</sequence>
<evidence type="ECO:0000313" key="1">
    <source>
        <dbReference type="EMBL" id="RTZ48478.1"/>
    </source>
</evidence>
<dbReference type="EMBL" id="RYFC01000002">
    <property type="protein sequence ID" value="RTZ48478.1"/>
    <property type="molecule type" value="Genomic_DNA"/>
</dbReference>
<geneLocation type="plasmid" evidence="1">
    <name>unnamed</name>
</geneLocation>
<protein>
    <submittedName>
        <fullName evidence="1">DUF2490 domain-containing protein</fullName>
    </submittedName>
</protein>
<evidence type="ECO:0000313" key="2">
    <source>
        <dbReference type="Proteomes" id="UP000276953"/>
    </source>
</evidence>
<keyword evidence="1" id="KW-0614">Plasmid</keyword>
<dbReference type="Pfam" id="PF10677">
    <property type="entry name" value="DUF2490"/>
    <property type="match status" value="1"/>
</dbReference>
<organism evidence="1 2">
    <name type="scientific">Chryseobacterium arthrosphaerae</name>
    <dbReference type="NCBI Taxonomy" id="651561"/>
    <lineage>
        <taxon>Bacteria</taxon>
        <taxon>Pseudomonadati</taxon>
        <taxon>Bacteroidota</taxon>
        <taxon>Flavobacteriia</taxon>
        <taxon>Flavobacteriales</taxon>
        <taxon>Weeksellaceae</taxon>
        <taxon>Chryseobacterium group</taxon>
        <taxon>Chryseobacterium</taxon>
    </lineage>
</organism>
<dbReference type="InterPro" id="IPR019619">
    <property type="entry name" value="DUF2490"/>
</dbReference>
<name>A0A3S0QHL8_9FLAO</name>
<dbReference type="Proteomes" id="UP000276953">
    <property type="component" value="Plasmid unnamed"/>
</dbReference>
<accession>A0A3S0QHL8</accession>
<comment type="caution">
    <text evidence="1">The sequence shown here is derived from an EMBL/GenBank/DDBJ whole genome shotgun (WGS) entry which is preliminary data.</text>
</comment>
<dbReference type="AlphaFoldDB" id="A0A3S0QHL8"/>